<dbReference type="SUPFAM" id="SSF158682">
    <property type="entry name" value="TerB-like"/>
    <property type="match status" value="1"/>
</dbReference>
<dbReference type="PROSITE" id="PS50076">
    <property type="entry name" value="DNAJ_2"/>
    <property type="match status" value="1"/>
</dbReference>
<accession>A0A9X2X8D0</accession>
<proteinExistence type="predicted"/>
<evidence type="ECO:0000313" key="2">
    <source>
        <dbReference type="EMBL" id="MCT8990588.1"/>
    </source>
</evidence>
<dbReference type="InterPro" id="IPR036869">
    <property type="entry name" value="J_dom_sf"/>
</dbReference>
<feature type="domain" description="J" evidence="1">
    <location>
        <begin position="169"/>
        <end position="238"/>
    </location>
</feature>
<dbReference type="EMBL" id="JAODNV010000010">
    <property type="protein sequence ID" value="MCT8990588.1"/>
    <property type="molecule type" value="Genomic_DNA"/>
</dbReference>
<gene>
    <name evidence="2" type="ORF">NYR54_09830</name>
</gene>
<protein>
    <submittedName>
        <fullName evidence="2">DnaJ family molecular chaperone</fullName>
    </submittedName>
</protein>
<name>A0A9X2X8D0_9HYPH</name>
<comment type="caution">
    <text evidence="2">The sequence shown here is derived from an EMBL/GenBank/DDBJ whole genome shotgun (WGS) entry which is preliminary data.</text>
</comment>
<dbReference type="SMART" id="SM00271">
    <property type="entry name" value="DnaJ"/>
    <property type="match status" value="1"/>
</dbReference>
<dbReference type="Pfam" id="PF00226">
    <property type="entry name" value="DnaJ"/>
    <property type="match status" value="1"/>
</dbReference>
<dbReference type="InterPro" id="IPR029024">
    <property type="entry name" value="TerB-like"/>
</dbReference>
<organism evidence="2 3">
    <name type="scientific">Chelativorans petroleitrophicus</name>
    <dbReference type="NCBI Taxonomy" id="2975484"/>
    <lineage>
        <taxon>Bacteria</taxon>
        <taxon>Pseudomonadati</taxon>
        <taxon>Pseudomonadota</taxon>
        <taxon>Alphaproteobacteria</taxon>
        <taxon>Hyphomicrobiales</taxon>
        <taxon>Phyllobacteriaceae</taxon>
        <taxon>Chelativorans</taxon>
    </lineage>
</organism>
<sequence>MVTLVRISEFVAQAPGSILSRLVEAVRTAFAGDPKLRRRVAFSIALIALSAKMAKADGIVTQDEVSAFHDIFSVPREEMRNVSRLYNLAKQDVAGFEAYARQMSGLCGSGKADCPMLEDILDGLFHIAKADGVLHEREAAFLARVAEIFSISEVRFAQIRARHVADASNPYVVLGVGPDTSFDEIKRRYRQLVAESHPDRLIARGVPEEFLAIANTRVAALNAAYEQIEKSRSLHERV</sequence>
<dbReference type="Gene3D" id="1.10.3680.10">
    <property type="entry name" value="TerB-like"/>
    <property type="match status" value="1"/>
</dbReference>
<reference evidence="2" key="1">
    <citation type="submission" date="2022-08" db="EMBL/GenBank/DDBJ databases">
        <title>Chelativorans sichuanense sp. nov., a paraffin oil-degrading bacterium isolated from a mixture of oil-based drill cuttings and paddy soil.</title>
        <authorList>
            <person name="Yu J."/>
            <person name="Liu H."/>
            <person name="Chen Q."/>
        </authorList>
    </citation>
    <scope>NUCLEOTIDE SEQUENCE</scope>
    <source>
        <strain evidence="2">SCAU 2101</strain>
    </source>
</reference>
<dbReference type="Proteomes" id="UP001149009">
    <property type="component" value="Unassembled WGS sequence"/>
</dbReference>
<dbReference type="CDD" id="cd06257">
    <property type="entry name" value="DnaJ"/>
    <property type="match status" value="1"/>
</dbReference>
<dbReference type="Gene3D" id="1.10.287.110">
    <property type="entry name" value="DnaJ domain"/>
    <property type="match status" value="1"/>
</dbReference>
<dbReference type="AlphaFoldDB" id="A0A9X2X8D0"/>
<keyword evidence="3" id="KW-1185">Reference proteome</keyword>
<dbReference type="InterPro" id="IPR001623">
    <property type="entry name" value="DnaJ_domain"/>
</dbReference>
<dbReference type="SUPFAM" id="SSF46565">
    <property type="entry name" value="Chaperone J-domain"/>
    <property type="match status" value="1"/>
</dbReference>
<dbReference type="CDD" id="cd07316">
    <property type="entry name" value="terB_like_DjlA"/>
    <property type="match status" value="1"/>
</dbReference>
<evidence type="ECO:0000313" key="3">
    <source>
        <dbReference type="Proteomes" id="UP001149009"/>
    </source>
</evidence>
<dbReference type="InterPro" id="IPR007791">
    <property type="entry name" value="DjlA_N"/>
</dbReference>
<dbReference type="RefSeq" id="WP_261515470.1">
    <property type="nucleotide sequence ID" value="NZ_JAODNV010000010.1"/>
</dbReference>
<evidence type="ECO:0000259" key="1">
    <source>
        <dbReference type="PROSITE" id="PS50076"/>
    </source>
</evidence>
<dbReference type="PRINTS" id="PR00625">
    <property type="entry name" value="JDOMAIN"/>
</dbReference>
<dbReference type="Pfam" id="PF05099">
    <property type="entry name" value="TerB"/>
    <property type="match status" value="1"/>
</dbReference>